<evidence type="ECO:0000259" key="1">
    <source>
        <dbReference type="Pfam" id="PF17384"/>
    </source>
</evidence>
<dbReference type="Proteomes" id="UP000027182">
    <property type="component" value="Chromosome"/>
</dbReference>
<dbReference type="InterPro" id="IPR036847">
    <property type="entry name" value="RimP_C_sf"/>
</dbReference>
<gene>
    <name evidence="2" type="ORF">K668_03755</name>
</gene>
<dbReference type="InterPro" id="IPR028998">
    <property type="entry name" value="RimP_C"/>
</dbReference>
<sequence>MNWKNLLVNKFGNTIADVKLLKEDGLLILEVTASSTDLKAIEELTKLINEYIDSLDVELDFDSLSVSSPGFKLDYETDELGNHIGEIIDVKLNQNVNKLDSYTGELLEDDDESILLKWNCKGQFRKVRIEKSNIKKARMNIEYASRIK</sequence>
<dbReference type="Gene3D" id="2.30.30.180">
    <property type="entry name" value="Ribosome maturation factor RimP, C-terminal domain"/>
    <property type="match status" value="1"/>
</dbReference>
<organism evidence="2 3">
    <name type="scientific">Mycoplasmopsis bovis CQ-W70</name>
    <dbReference type="NCBI Taxonomy" id="1316930"/>
    <lineage>
        <taxon>Bacteria</taxon>
        <taxon>Bacillati</taxon>
        <taxon>Mycoplasmatota</taxon>
        <taxon>Mycoplasmoidales</taxon>
        <taxon>Metamycoplasmataceae</taxon>
        <taxon>Mycoplasmopsis</taxon>
    </lineage>
</organism>
<proteinExistence type="predicted"/>
<evidence type="ECO:0000313" key="2">
    <source>
        <dbReference type="EMBL" id="AIA34321.1"/>
    </source>
</evidence>
<dbReference type="RefSeq" id="WP_013456594.1">
    <property type="nucleotide sequence ID" value="NZ_CP005933.1"/>
</dbReference>
<dbReference type="GeneID" id="31508140"/>
<dbReference type="HOGENOM" id="CLU_116677_0_0_14"/>
<dbReference type="NCBIfam" id="NF011237">
    <property type="entry name" value="PRK14644.1-1"/>
    <property type="match status" value="1"/>
</dbReference>
<reference evidence="2 3" key="1">
    <citation type="submission" date="2013-04" db="EMBL/GenBank/DDBJ databases">
        <authorList>
            <person name="Lin L."/>
            <person name="Zeng Z."/>
            <person name="Xie J."/>
            <person name="Luo L."/>
            <person name="Yang Z."/>
            <person name="Liang W."/>
            <person name="Lin H."/>
            <person name="Dong C."/>
            <person name="Sun Y."/>
        </authorList>
    </citation>
    <scope>NUCLEOTIDE SEQUENCE [LARGE SCALE GENOMIC DNA]</scope>
    <source>
        <strain evidence="2 3">CQ-W70</strain>
    </source>
</reference>
<name>A0A059Y9D8_MYCBV</name>
<dbReference type="Pfam" id="PF17384">
    <property type="entry name" value="DUF150_C"/>
    <property type="match status" value="1"/>
</dbReference>
<evidence type="ECO:0000313" key="3">
    <source>
        <dbReference type="Proteomes" id="UP000027182"/>
    </source>
</evidence>
<dbReference type="SUPFAM" id="SSF74942">
    <property type="entry name" value="YhbC-like, C-terminal domain"/>
    <property type="match status" value="1"/>
</dbReference>
<dbReference type="InterPro" id="IPR035956">
    <property type="entry name" value="RimP_N_sf"/>
</dbReference>
<dbReference type="EMBL" id="CP005933">
    <property type="protein sequence ID" value="AIA34321.1"/>
    <property type="molecule type" value="Genomic_DNA"/>
</dbReference>
<dbReference type="SUPFAM" id="SSF75420">
    <property type="entry name" value="YhbC-like, N-terminal domain"/>
    <property type="match status" value="1"/>
</dbReference>
<protein>
    <recommendedName>
        <fullName evidence="1">Ribosome maturation factor RimP C-terminal domain-containing protein</fullName>
    </recommendedName>
</protein>
<dbReference type="PATRIC" id="fig|1316930.3.peg.766"/>
<dbReference type="AlphaFoldDB" id="A0A059Y9D8"/>
<feature type="domain" description="Ribosome maturation factor RimP C-terminal" evidence="1">
    <location>
        <begin position="82"/>
        <end position="142"/>
    </location>
</feature>
<accession>A0A059Y9D8</accession>
<dbReference type="KEGG" id="mbq:K668_03755"/>